<dbReference type="KEGG" id="pnt:G5B91_17760"/>
<dbReference type="EMBL" id="CP049140">
    <property type="protein sequence ID" value="QIE88021.1"/>
    <property type="molecule type" value="Genomic_DNA"/>
</dbReference>
<reference evidence="2 3" key="1">
    <citation type="submission" date="2020-02" db="EMBL/GenBank/DDBJ databases">
        <title>Integrative conjugative elements (ICEs) and plasmids drive adaptation of Pseudomonas nitroreducens strain HBP1 to wastewater environment.</title>
        <authorList>
            <person name="Sentchilo V."/>
            <person name="Carraro N."/>
            <person name="Bertelli C."/>
            <person name="van der Meer J.R."/>
        </authorList>
    </citation>
    <scope>NUCLEOTIDE SEQUENCE [LARGE SCALE GENOMIC DNA]</scope>
    <source>
        <strain evidence="2 3">HBP1</strain>
    </source>
</reference>
<dbReference type="Pfam" id="PF13986">
    <property type="entry name" value="DUF4224"/>
    <property type="match status" value="1"/>
</dbReference>
<sequence length="70" mass="7821">MEPIVFLTHEEICQLTGARTKAGQVRVLKQNGIKHTIKMNGWPCVISANLLPTNGRQVTEPPKWTPRKAS</sequence>
<evidence type="ECO:0000313" key="3">
    <source>
        <dbReference type="Proteomes" id="UP000501063"/>
    </source>
</evidence>
<name>A0A6G6J0L5_PSENT</name>
<accession>A0A6G6J0L5</accession>
<dbReference type="RefSeq" id="WP_024767215.1">
    <property type="nucleotide sequence ID" value="NZ_CP049140.1"/>
</dbReference>
<proteinExistence type="predicted"/>
<evidence type="ECO:0000313" key="2">
    <source>
        <dbReference type="EMBL" id="QIE88021.1"/>
    </source>
</evidence>
<gene>
    <name evidence="2" type="ORF">G5B91_17760</name>
</gene>
<dbReference type="InterPro" id="IPR025319">
    <property type="entry name" value="DUF4224"/>
</dbReference>
<evidence type="ECO:0000259" key="1">
    <source>
        <dbReference type="Pfam" id="PF13986"/>
    </source>
</evidence>
<dbReference type="AlphaFoldDB" id="A0A6G6J0L5"/>
<feature type="domain" description="DUF4224" evidence="1">
    <location>
        <begin position="6"/>
        <end position="46"/>
    </location>
</feature>
<organism evidence="2 3">
    <name type="scientific">Pseudomonas nitroreducens</name>
    <dbReference type="NCBI Taxonomy" id="46680"/>
    <lineage>
        <taxon>Bacteria</taxon>
        <taxon>Pseudomonadati</taxon>
        <taxon>Pseudomonadota</taxon>
        <taxon>Gammaproteobacteria</taxon>
        <taxon>Pseudomonadales</taxon>
        <taxon>Pseudomonadaceae</taxon>
        <taxon>Pseudomonas</taxon>
    </lineage>
</organism>
<protein>
    <submittedName>
        <fullName evidence="2">DUF4224 domain-containing protein</fullName>
    </submittedName>
</protein>
<dbReference type="Proteomes" id="UP000501063">
    <property type="component" value="Chromosome"/>
</dbReference>